<keyword evidence="4" id="KW-0963">Cytoplasm</keyword>
<dbReference type="GO" id="GO:0005737">
    <property type="term" value="C:cytoplasm"/>
    <property type="evidence" value="ECO:0007669"/>
    <property type="project" value="UniProtKB-SubCell"/>
</dbReference>
<dbReference type="InterPro" id="IPR000673">
    <property type="entry name" value="Sig_transdc_resp-reg_Me-estase"/>
</dbReference>
<dbReference type="Gene3D" id="3.40.50.2300">
    <property type="match status" value="1"/>
</dbReference>
<dbReference type="EMBL" id="BSFF01000002">
    <property type="protein sequence ID" value="GLK56088.1"/>
    <property type="molecule type" value="Genomic_DNA"/>
</dbReference>
<evidence type="ECO:0000256" key="1">
    <source>
        <dbReference type="ARBA" id="ARBA00022500"/>
    </source>
</evidence>
<reference evidence="9" key="2">
    <citation type="submission" date="2023-01" db="EMBL/GenBank/DDBJ databases">
        <authorList>
            <person name="Sun Q."/>
            <person name="Evtushenko L."/>
        </authorList>
    </citation>
    <scope>NUCLEOTIDE SEQUENCE</scope>
    <source>
        <strain evidence="9">VKM B-1606</strain>
    </source>
</reference>
<dbReference type="GO" id="GO:0050568">
    <property type="term" value="F:protein-glutamine glutaminase activity"/>
    <property type="evidence" value="ECO:0007669"/>
    <property type="project" value="UniProtKB-UniRule"/>
</dbReference>
<dbReference type="EC" id="3.1.1.61" evidence="4"/>
<dbReference type="Proteomes" id="UP001143400">
    <property type="component" value="Unassembled WGS sequence"/>
</dbReference>
<protein>
    <recommendedName>
        <fullName evidence="4">Protein-glutamate methylesterase/protein-glutamine glutaminase</fullName>
        <ecNumber evidence="4">3.1.1.61</ecNumber>
        <ecNumber evidence="4">3.5.1.44</ecNumber>
    </recommendedName>
</protein>
<comment type="PTM">
    <text evidence="4">Phosphorylated by CheA. Phosphorylation of the N-terminal regulatory domain activates the methylesterase activity.</text>
</comment>
<feature type="active site" evidence="4 5">
    <location>
        <position position="326"/>
    </location>
</feature>
<dbReference type="InterPro" id="IPR008248">
    <property type="entry name" value="CheB-like"/>
</dbReference>
<dbReference type="SUPFAM" id="SSF52738">
    <property type="entry name" value="Methylesterase CheB, C-terminal domain"/>
    <property type="match status" value="1"/>
</dbReference>
<comment type="catalytic activity">
    <reaction evidence="4">
        <text>L-glutaminyl-[protein] + H2O = L-glutamyl-[protein] + NH4(+)</text>
        <dbReference type="Rhea" id="RHEA:16441"/>
        <dbReference type="Rhea" id="RHEA-COMP:10207"/>
        <dbReference type="Rhea" id="RHEA-COMP:10208"/>
        <dbReference type="ChEBI" id="CHEBI:15377"/>
        <dbReference type="ChEBI" id="CHEBI:28938"/>
        <dbReference type="ChEBI" id="CHEBI:29973"/>
        <dbReference type="ChEBI" id="CHEBI:30011"/>
        <dbReference type="EC" id="3.5.1.44"/>
    </reaction>
</comment>
<dbReference type="PANTHER" id="PTHR42872:SF3">
    <property type="entry name" value="PROTEIN-GLUTAMATE METHYLESTERASE_PROTEIN-GLUTAMINE GLUTAMINASE 1"/>
    <property type="match status" value="1"/>
</dbReference>
<dbReference type="PROSITE" id="PS50122">
    <property type="entry name" value="CHEB"/>
    <property type="match status" value="1"/>
</dbReference>
<dbReference type="InterPro" id="IPR001789">
    <property type="entry name" value="Sig_transdc_resp-reg_receiver"/>
</dbReference>
<dbReference type="HAMAP" id="MF_00099">
    <property type="entry name" value="CheB_chemtxs"/>
    <property type="match status" value="1"/>
</dbReference>
<dbReference type="InterPro" id="IPR011006">
    <property type="entry name" value="CheY-like_superfamily"/>
</dbReference>
<dbReference type="GO" id="GO:0000156">
    <property type="term" value="F:phosphorelay response regulator activity"/>
    <property type="evidence" value="ECO:0007669"/>
    <property type="project" value="InterPro"/>
</dbReference>
<dbReference type="SUPFAM" id="SSF52172">
    <property type="entry name" value="CheY-like"/>
    <property type="match status" value="1"/>
</dbReference>
<feature type="active site" evidence="4 5">
    <location>
        <position position="230"/>
    </location>
</feature>
<dbReference type="GO" id="GO:0008984">
    <property type="term" value="F:protein-glutamate methylesterase activity"/>
    <property type="evidence" value="ECO:0007669"/>
    <property type="project" value="UniProtKB-UniRule"/>
</dbReference>
<keyword evidence="4 6" id="KW-0597">Phosphoprotein</keyword>
<dbReference type="GO" id="GO:0006935">
    <property type="term" value="P:chemotaxis"/>
    <property type="evidence" value="ECO:0007669"/>
    <property type="project" value="UniProtKB-UniRule"/>
</dbReference>
<dbReference type="RefSeq" id="WP_204949174.1">
    <property type="nucleotide sequence ID" value="NZ_BSFF01000002.1"/>
</dbReference>
<feature type="domain" description="Response regulatory" evidence="7">
    <location>
        <begin position="13"/>
        <end position="131"/>
    </location>
</feature>
<dbReference type="CDD" id="cd17541">
    <property type="entry name" value="REC_CheB-like"/>
    <property type="match status" value="1"/>
</dbReference>
<sequence>MMTAAVTPVEKVRVMIVDDSAVVRGLVTRWLGEQPGFEVVASCRTGRSALAELATAEPHVVVLDIEMPDMDGLTALPLMLKAKPDLAVVMASTLTRRNADVSLRCLALGAADFLAKPGAAIAQDDYRRDLVAKIKVLGEIARRRSAPRAADPRAAALHTIAQAASGRFLRPGPTPPGAPAPGFALKPFSSAPVRALAIGSSTGGPTALAAVLKAIGVDALSRVPILVTQHMPATFTAALAEHLGAVSGRPAREATHGEPIERGVIYVAPGGKHFSVVQSGAALQASIDNGPPENFCKPSVEPMFRSASKVYGSSLLAVVLTGMGADGAAGVRMISGAGGSVMAQDEATSVVWGMPGAAAATGCCSAVLPLPQIGPKIVRLLSGDRA</sequence>
<name>A0A9W6IT92_9HYPH</name>
<comment type="similarity">
    <text evidence="4">Belongs to the CheB family.</text>
</comment>
<evidence type="ECO:0000256" key="3">
    <source>
        <dbReference type="ARBA" id="ARBA00048267"/>
    </source>
</evidence>
<dbReference type="CDD" id="cd16432">
    <property type="entry name" value="CheB_Rec"/>
    <property type="match status" value="1"/>
</dbReference>
<evidence type="ECO:0000259" key="8">
    <source>
        <dbReference type="PROSITE" id="PS50122"/>
    </source>
</evidence>
<comment type="caution">
    <text evidence="9">The sequence shown here is derived from an EMBL/GenBank/DDBJ whole genome shotgun (WGS) entry which is preliminary data.</text>
</comment>
<organism evidence="9 10">
    <name type="scientific">Methylopila capsulata</name>
    <dbReference type="NCBI Taxonomy" id="61654"/>
    <lineage>
        <taxon>Bacteria</taxon>
        <taxon>Pseudomonadati</taxon>
        <taxon>Pseudomonadota</taxon>
        <taxon>Alphaproteobacteria</taxon>
        <taxon>Hyphomicrobiales</taxon>
        <taxon>Methylopilaceae</taxon>
        <taxon>Methylopila</taxon>
    </lineage>
</organism>
<feature type="active site" evidence="4 5">
    <location>
        <position position="201"/>
    </location>
</feature>
<evidence type="ECO:0000259" key="7">
    <source>
        <dbReference type="PROSITE" id="PS50110"/>
    </source>
</evidence>
<comment type="domain">
    <text evidence="4">Contains a C-terminal catalytic domain, and an N-terminal region which modulates catalytic activity.</text>
</comment>
<dbReference type="PROSITE" id="PS50110">
    <property type="entry name" value="RESPONSE_REGULATORY"/>
    <property type="match status" value="1"/>
</dbReference>
<proteinExistence type="inferred from homology"/>
<feature type="modified residue" description="4-aspartylphosphate" evidence="4 6">
    <location>
        <position position="64"/>
    </location>
</feature>
<evidence type="ECO:0000256" key="4">
    <source>
        <dbReference type="HAMAP-Rule" id="MF_00099"/>
    </source>
</evidence>
<evidence type="ECO:0000256" key="5">
    <source>
        <dbReference type="PROSITE-ProRule" id="PRU00050"/>
    </source>
</evidence>
<dbReference type="NCBIfam" id="NF001965">
    <property type="entry name" value="PRK00742.1"/>
    <property type="match status" value="1"/>
</dbReference>
<dbReference type="AlphaFoldDB" id="A0A9W6IT92"/>
<dbReference type="Gene3D" id="3.40.50.180">
    <property type="entry name" value="Methylesterase CheB, C-terminal domain"/>
    <property type="match status" value="1"/>
</dbReference>
<dbReference type="SMART" id="SM00448">
    <property type="entry name" value="REC"/>
    <property type="match status" value="1"/>
</dbReference>
<gene>
    <name evidence="9" type="primary">cheB2</name>
    <name evidence="4" type="synonym">cheB</name>
    <name evidence="9" type="ORF">GCM10008170_21070</name>
</gene>
<evidence type="ECO:0000256" key="6">
    <source>
        <dbReference type="PROSITE-ProRule" id="PRU00169"/>
    </source>
</evidence>
<dbReference type="PANTHER" id="PTHR42872">
    <property type="entry name" value="PROTEIN-GLUTAMATE METHYLESTERASE/PROTEIN-GLUTAMINE GLUTAMINASE"/>
    <property type="match status" value="1"/>
</dbReference>
<reference evidence="9" key="1">
    <citation type="journal article" date="2014" name="Int. J. Syst. Evol. Microbiol.">
        <title>Complete genome sequence of Corynebacterium casei LMG S-19264T (=DSM 44701T), isolated from a smear-ripened cheese.</title>
        <authorList>
            <consortium name="US DOE Joint Genome Institute (JGI-PGF)"/>
            <person name="Walter F."/>
            <person name="Albersmeier A."/>
            <person name="Kalinowski J."/>
            <person name="Ruckert C."/>
        </authorList>
    </citation>
    <scope>NUCLEOTIDE SEQUENCE</scope>
    <source>
        <strain evidence="9">VKM B-1606</strain>
    </source>
</reference>
<evidence type="ECO:0000256" key="2">
    <source>
        <dbReference type="ARBA" id="ARBA00022801"/>
    </source>
</evidence>
<dbReference type="EC" id="3.5.1.44" evidence="4"/>
<evidence type="ECO:0000313" key="9">
    <source>
        <dbReference type="EMBL" id="GLK56088.1"/>
    </source>
</evidence>
<dbReference type="Pfam" id="PF00072">
    <property type="entry name" value="Response_reg"/>
    <property type="match status" value="1"/>
</dbReference>
<dbReference type="Pfam" id="PF01339">
    <property type="entry name" value="CheB_methylest"/>
    <property type="match status" value="1"/>
</dbReference>
<dbReference type="InterPro" id="IPR035909">
    <property type="entry name" value="CheB_C"/>
</dbReference>
<accession>A0A9W6IT92</accession>
<feature type="domain" description="CheB-type methylesterase" evidence="8">
    <location>
        <begin position="187"/>
        <end position="384"/>
    </location>
</feature>
<keyword evidence="2 4" id="KW-0378">Hydrolase</keyword>
<evidence type="ECO:0000313" key="10">
    <source>
        <dbReference type="Proteomes" id="UP001143400"/>
    </source>
</evidence>
<comment type="catalytic activity">
    <reaction evidence="3 4">
        <text>[protein]-L-glutamate 5-O-methyl ester + H2O = L-glutamyl-[protein] + methanol + H(+)</text>
        <dbReference type="Rhea" id="RHEA:23236"/>
        <dbReference type="Rhea" id="RHEA-COMP:10208"/>
        <dbReference type="Rhea" id="RHEA-COMP:10311"/>
        <dbReference type="ChEBI" id="CHEBI:15377"/>
        <dbReference type="ChEBI" id="CHEBI:15378"/>
        <dbReference type="ChEBI" id="CHEBI:17790"/>
        <dbReference type="ChEBI" id="CHEBI:29973"/>
        <dbReference type="ChEBI" id="CHEBI:82795"/>
        <dbReference type="EC" id="3.1.1.61"/>
    </reaction>
</comment>
<keyword evidence="1 4" id="KW-0145">Chemotaxis</keyword>
<comment type="subcellular location">
    <subcellularLocation>
        <location evidence="4">Cytoplasm</location>
    </subcellularLocation>
</comment>
<comment type="function">
    <text evidence="4">Involved in chemotaxis. Part of a chemotaxis signal transduction system that modulates chemotaxis in response to various stimuli. Catalyzes the demethylation of specific methylglutamate residues introduced into the chemoreceptors (methyl-accepting chemotaxis proteins or MCP) by CheR. Also mediates the irreversible deamidation of specific glutamine residues to glutamic acid.</text>
</comment>
<dbReference type="PIRSF" id="PIRSF000876">
    <property type="entry name" value="RR_chemtxs_CheB"/>
    <property type="match status" value="1"/>
</dbReference>